<evidence type="ECO:0000313" key="1">
    <source>
        <dbReference type="EMBL" id="PGH35301.1"/>
    </source>
</evidence>
<organism evidence="1 2">
    <name type="scientific">[Emmonsia] crescens</name>
    <dbReference type="NCBI Taxonomy" id="73230"/>
    <lineage>
        <taxon>Eukaryota</taxon>
        <taxon>Fungi</taxon>
        <taxon>Dikarya</taxon>
        <taxon>Ascomycota</taxon>
        <taxon>Pezizomycotina</taxon>
        <taxon>Eurotiomycetes</taxon>
        <taxon>Eurotiomycetidae</taxon>
        <taxon>Onygenales</taxon>
        <taxon>Ajellomycetaceae</taxon>
        <taxon>Emergomyces</taxon>
    </lineage>
</organism>
<accession>A0A2B7ZPK4</accession>
<evidence type="ECO:0008006" key="3">
    <source>
        <dbReference type="Google" id="ProtNLM"/>
    </source>
</evidence>
<comment type="caution">
    <text evidence="1">The sequence shown here is derived from an EMBL/GenBank/DDBJ whole genome shotgun (WGS) entry which is preliminary data.</text>
</comment>
<evidence type="ECO:0000313" key="2">
    <source>
        <dbReference type="Proteomes" id="UP000226031"/>
    </source>
</evidence>
<protein>
    <recommendedName>
        <fullName evidence="3">F-box domain-containing protein</fullName>
    </recommendedName>
</protein>
<sequence>MGLREKKLSSSSRRKLRVIYQRTLIPPAARSIRKHYRKFVNWLKKAALPGSRAGDQGQHQISCQEPKTPPLLSLPLELFLSINGLLSLESQVCLTLTCKSLLRFNNDALAAPQFQFLPSNVYDPEVLNNRDNFNTERWQLLLLLENDQWQCCSTCLKLHPISQFSSWGILAGATRRVCTLGKVGIINLCPCMNLTFRDKDKLIKLLKAKNTLDYSYQLHTCFLNFGLTDVVTKISARINEEGELFICTQYAVLARGFALGESLGCLRRVFCPHTSFYDYLLHFSGSQSEFNLPARLLWVDNLYYFPSEVFQRGLYCKYCDTTIYLTKSNLKTPRYPWNYFYEVLTVRNLGRSTRAGKTWRDQTVYPFSARAYMGDRRSMRESGDSRKHNPWDTFFCLLRFPTSTEHKSHRWPAALERPLTSHEISPESEHHNESDFIIDDNYGFIVKRQI</sequence>
<dbReference type="AlphaFoldDB" id="A0A2B7ZPK4"/>
<dbReference type="Proteomes" id="UP000226031">
    <property type="component" value="Unassembled WGS sequence"/>
</dbReference>
<dbReference type="STRING" id="73230.A0A2B7ZPK4"/>
<proteinExistence type="predicted"/>
<name>A0A2B7ZPK4_9EURO</name>
<keyword evidence="2" id="KW-1185">Reference proteome</keyword>
<reference evidence="1 2" key="1">
    <citation type="submission" date="2017-10" db="EMBL/GenBank/DDBJ databases">
        <title>Comparative genomics in systemic dimorphic fungi from Ajellomycetaceae.</title>
        <authorList>
            <person name="Munoz J.F."/>
            <person name="Mcewen J.G."/>
            <person name="Clay O.K."/>
            <person name="Cuomo C.A."/>
        </authorList>
    </citation>
    <scope>NUCLEOTIDE SEQUENCE [LARGE SCALE GENOMIC DNA]</scope>
    <source>
        <strain evidence="1 2">UAMH4076</strain>
    </source>
</reference>
<gene>
    <name evidence="1" type="ORF">GX50_01881</name>
</gene>
<dbReference type="EMBL" id="PDND01000024">
    <property type="protein sequence ID" value="PGH35301.1"/>
    <property type="molecule type" value="Genomic_DNA"/>
</dbReference>